<dbReference type="OrthoDB" id="8481083at2"/>
<dbReference type="Pfam" id="PF17844">
    <property type="entry name" value="SCP_3"/>
    <property type="match status" value="1"/>
</dbReference>
<dbReference type="Gene3D" id="3.30.1050.40">
    <property type="match status" value="1"/>
</dbReference>
<dbReference type="AlphaFoldDB" id="A0A1G9KWL0"/>
<protein>
    <recommendedName>
        <fullName evidence="1">Bacterial SCP orthologue domain-containing protein</fullName>
    </recommendedName>
</protein>
<evidence type="ECO:0000313" key="3">
    <source>
        <dbReference type="Proteomes" id="UP000199475"/>
    </source>
</evidence>
<keyword evidence="3" id="KW-1185">Reference proteome</keyword>
<dbReference type="Proteomes" id="UP000199475">
    <property type="component" value="Unassembled WGS sequence"/>
</dbReference>
<dbReference type="EMBL" id="FNGP01000003">
    <property type="protein sequence ID" value="SDL54260.1"/>
    <property type="molecule type" value="Genomic_DNA"/>
</dbReference>
<accession>A0A1G9KWL0</accession>
<dbReference type="STRING" id="686624.SAMN04488242_1873"/>
<reference evidence="2 3" key="1">
    <citation type="submission" date="2016-10" db="EMBL/GenBank/DDBJ databases">
        <authorList>
            <person name="de Groot N.N."/>
        </authorList>
    </citation>
    <scope>NUCLEOTIDE SEQUENCE [LARGE SCALE GENOMIC DNA]</scope>
    <source>
        <strain evidence="2 3">CGMCC 1.9159</strain>
    </source>
</reference>
<name>A0A1G9KWL0_9ACTN</name>
<proteinExistence type="predicted"/>
<evidence type="ECO:0000259" key="1">
    <source>
        <dbReference type="Pfam" id="PF17844"/>
    </source>
</evidence>
<dbReference type="RefSeq" id="WP_093251334.1">
    <property type="nucleotide sequence ID" value="NZ_FNGP01000003.1"/>
</dbReference>
<dbReference type="InterPro" id="IPR041629">
    <property type="entry name" value="SCP_3"/>
</dbReference>
<organism evidence="2 3">
    <name type="scientific">Tessaracoccus oleiagri</name>
    <dbReference type="NCBI Taxonomy" id="686624"/>
    <lineage>
        <taxon>Bacteria</taxon>
        <taxon>Bacillati</taxon>
        <taxon>Actinomycetota</taxon>
        <taxon>Actinomycetes</taxon>
        <taxon>Propionibacteriales</taxon>
        <taxon>Propionibacteriaceae</taxon>
        <taxon>Tessaracoccus</taxon>
    </lineage>
</organism>
<gene>
    <name evidence="2" type="ORF">SAMN04488242_1873</name>
</gene>
<evidence type="ECO:0000313" key="2">
    <source>
        <dbReference type="EMBL" id="SDL54260.1"/>
    </source>
</evidence>
<feature type="domain" description="Bacterial SCP orthologue" evidence="1">
    <location>
        <begin position="48"/>
        <end position="138"/>
    </location>
</feature>
<sequence length="140" mass="14509">MFRPTPAVVAALTDLGEGPAVEAALRARRPDLTDVLLRTAVAHPMLPRPLLAAAVRAAASRLGELHGGHTIEVRVPPYAAVQLGFGTGPRHTRGTPPNVVEMAPGTFLDVVTGRVAFADADVRASGAHAAEAARAFPLLT</sequence>